<evidence type="ECO:0008006" key="3">
    <source>
        <dbReference type="Google" id="ProtNLM"/>
    </source>
</evidence>
<evidence type="ECO:0000313" key="1">
    <source>
        <dbReference type="EMBL" id="GLS22453.1"/>
    </source>
</evidence>
<proteinExistence type="predicted"/>
<dbReference type="Proteomes" id="UP001156882">
    <property type="component" value="Unassembled WGS sequence"/>
</dbReference>
<keyword evidence="2" id="KW-1185">Reference proteome</keyword>
<reference evidence="2" key="1">
    <citation type="journal article" date="2019" name="Int. J. Syst. Evol. Microbiol.">
        <title>The Global Catalogue of Microorganisms (GCM) 10K type strain sequencing project: providing services to taxonomists for standard genome sequencing and annotation.</title>
        <authorList>
            <consortium name="The Broad Institute Genomics Platform"/>
            <consortium name="The Broad Institute Genome Sequencing Center for Infectious Disease"/>
            <person name="Wu L."/>
            <person name="Ma J."/>
        </authorList>
    </citation>
    <scope>NUCLEOTIDE SEQUENCE [LARGE SCALE GENOMIC DNA]</scope>
    <source>
        <strain evidence="2">NBRC 101365</strain>
    </source>
</reference>
<gene>
    <name evidence="1" type="ORF">GCM10007874_54710</name>
</gene>
<comment type="caution">
    <text evidence="1">The sequence shown here is derived from an EMBL/GenBank/DDBJ whole genome shotgun (WGS) entry which is preliminary data.</text>
</comment>
<sequence>MNRMSFADALETASEQIGAPLTDATAALLRNAAIRIRNGNLVALSPHVDYSLAELATEFGIPKDELIRTILKDWVEANYPMAGIERDEKSGAALRPSSKLKH</sequence>
<organism evidence="1 2">
    <name type="scientific">Labrys miyagiensis</name>
    <dbReference type="NCBI Taxonomy" id="346912"/>
    <lineage>
        <taxon>Bacteria</taxon>
        <taxon>Pseudomonadati</taxon>
        <taxon>Pseudomonadota</taxon>
        <taxon>Alphaproteobacteria</taxon>
        <taxon>Hyphomicrobiales</taxon>
        <taxon>Xanthobacteraceae</taxon>
        <taxon>Labrys</taxon>
    </lineage>
</organism>
<protein>
    <recommendedName>
        <fullName evidence="3">CopG family transcriptional regulator</fullName>
    </recommendedName>
</protein>
<name>A0ABQ6CQ23_9HYPH</name>
<accession>A0ABQ6CQ23</accession>
<evidence type="ECO:0000313" key="2">
    <source>
        <dbReference type="Proteomes" id="UP001156882"/>
    </source>
</evidence>
<dbReference type="RefSeq" id="WP_284315414.1">
    <property type="nucleotide sequence ID" value="NZ_BSPC01000063.1"/>
</dbReference>
<dbReference type="EMBL" id="BSPC01000063">
    <property type="protein sequence ID" value="GLS22453.1"/>
    <property type="molecule type" value="Genomic_DNA"/>
</dbReference>